<dbReference type="GO" id="GO:0030674">
    <property type="term" value="F:protein-macromolecule adaptor activity"/>
    <property type="evidence" value="ECO:0007669"/>
    <property type="project" value="TreeGrafter"/>
</dbReference>
<keyword evidence="10" id="KW-0906">Nuclear pore complex</keyword>
<protein>
    <submittedName>
        <fullName evidence="14">Uncharacterized protein</fullName>
    </submittedName>
</protein>
<dbReference type="Pfam" id="PF09531">
    <property type="entry name" value="Ndc1_Nup"/>
    <property type="match status" value="1"/>
</dbReference>
<evidence type="ECO:0000313" key="14">
    <source>
        <dbReference type="EMBL" id="KAG2498083.1"/>
    </source>
</evidence>
<evidence type="ECO:0000256" key="2">
    <source>
        <dbReference type="ARBA" id="ARBA00004567"/>
    </source>
</evidence>
<dbReference type="PANTHER" id="PTHR13269:SF6">
    <property type="entry name" value="NUCLEOPORIN NDC1"/>
    <property type="match status" value="1"/>
</dbReference>
<proteinExistence type="inferred from homology"/>
<dbReference type="EMBL" id="JAEHOE010000011">
    <property type="protein sequence ID" value="KAG2498083.1"/>
    <property type="molecule type" value="Genomic_DNA"/>
</dbReference>
<reference evidence="14" key="1">
    <citation type="journal article" date="2020" name="bioRxiv">
        <title>Comparative genomics of Chlamydomonas.</title>
        <authorList>
            <person name="Craig R.J."/>
            <person name="Hasan A.R."/>
            <person name="Ness R.W."/>
            <person name="Keightley P.D."/>
        </authorList>
    </citation>
    <scope>NUCLEOTIDE SEQUENCE</scope>
    <source>
        <strain evidence="14">CCAP 11/70</strain>
    </source>
</reference>
<feature type="transmembrane region" description="Helical" evidence="13">
    <location>
        <begin position="38"/>
        <end position="56"/>
    </location>
</feature>
<evidence type="ECO:0000256" key="4">
    <source>
        <dbReference type="ARBA" id="ARBA00022448"/>
    </source>
</evidence>
<comment type="similarity">
    <text evidence="3">Belongs to the NDC1 family.</text>
</comment>
<keyword evidence="5 13" id="KW-0812">Transmembrane</keyword>
<evidence type="ECO:0000256" key="10">
    <source>
        <dbReference type="ARBA" id="ARBA00023132"/>
    </source>
</evidence>
<keyword evidence="15" id="KW-1185">Reference proteome</keyword>
<dbReference type="GO" id="GO:0031965">
    <property type="term" value="C:nuclear membrane"/>
    <property type="evidence" value="ECO:0007669"/>
    <property type="project" value="UniProtKB-SubCell"/>
</dbReference>
<name>A0A835YB71_9CHLO</name>
<evidence type="ECO:0000256" key="6">
    <source>
        <dbReference type="ARBA" id="ARBA00022816"/>
    </source>
</evidence>
<gene>
    <name evidence="14" type="ORF">HYH03_003841</name>
</gene>
<keyword evidence="8 13" id="KW-1133">Transmembrane helix</keyword>
<evidence type="ECO:0000256" key="1">
    <source>
        <dbReference type="ARBA" id="ARBA00004232"/>
    </source>
</evidence>
<evidence type="ECO:0000256" key="11">
    <source>
        <dbReference type="ARBA" id="ARBA00023136"/>
    </source>
</evidence>
<dbReference type="AlphaFoldDB" id="A0A835YB71"/>
<keyword evidence="6" id="KW-0509">mRNA transport</keyword>
<accession>A0A835YB71</accession>
<evidence type="ECO:0000256" key="8">
    <source>
        <dbReference type="ARBA" id="ARBA00022989"/>
    </source>
</evidence>
<comment type="caution">
    <text evidence="14">The sequence shown here is derived from an EMBL/GenBank/DDBJ whole genome shotgun (WGS) entry which is preliminary data.</text>
</comment>
<keyword evidence="7" id="KW-0653">Protein transport</keyword>
<dbReference type="GO" id="GO:0051028">
    <property type="term" value="P:mRNA transport"/>
    <property type="evidence" value="ECO:0007669"/>
    <property type="project" value="UniProtKB-KW"/>
</dbReference>
<evidence type="ECO:0000256" key="3">
    <source>
        <dbReference type="ARBA" id="ARBA00005760"/>
    </source>
</evidence>
<feature type="transmembrane region" description="Helical" evidence="13">
    <location>
        <begin position="76"/>
        <end position="97"/>
    </location>
</feature>
<feature type="transmembrane region" description="Helical" evidence="13">
    <location>
        <begin position="109"/>
        <end position="133"/>
    </location>
</feature>
<dbReference type="InterPro" id="IPR019049">
    <property type="entry name" value="Nucleoporin_prot_Ndc1/Nup"/>
</dbReference>
<evidence type="ECO:0000256" key="12">
    <source>
        <dbReference type="ARBA" id="ARBA00023242"/>
    </source>
</evidence>
<evidence type="ECO:0000256" key="9">
    <source>
        <dbReference type="ARBA" id="ARBA00023010"/>
    </source>
</evidence>
<dbReference type="GO" id="GO:0006999">
    <property type="term" value="P:nuclear pore organization"/>
    <property type="evidence" value="ECO:0007669"/>
    <property type="project" value="TreeGrafter"/>
</dbReference>
<keyword evidence="11 13" id="KW-0472">Membrane</keyword>
<keyword evidence="9" id="KW-0811">Translocation</keyword>
<sequence length="429" mass="45241">MVATATFFGGNVLSAVGYVTLYARLKLGPAAVSGWSLWFGVLLGVCYSCSYLIRGLDVLAYPPLQRHRWFRIKERVPAVVASAFTTTAAALAVALLLRQSLLLQPRLLYGWAVAGGLCAASWGLGAALMQIVFSERLHVARAGDPDPNGPLLAELSSGNTLMQDLALLDLALTAEASTPEARWRRGAVFADESGRAAWSPLVAYLLGELRDFTAALAAALPSAAAEAAAAARPGSGPAGPCAPASARWNVLRMSPSTGLRAVSREQDLAAWNLRSKYYRIGWCVRGLAGLLVAAQAGEDRYGVALLCSPALPEVLQGLLSAVLALQSYTKFVAATRSRQLGALERGARQLGLVGGFVAGRITNVTLQPAEEVAFAVEGVARNAVNRLALAYGDRLREAFVREAPPTKPPYGSPSELASLLTSVLACQQQ</sequence>
<dbReference type="Proteomes" id="UP000612055">
    <property type="component" value="Unassembled WGS sequence"/>
</dbReference>
<evidence type="ECO:0000313" key="15">
    <source>
        <dbReference type="Proteomes" id="UP000612055"/>
    </source>
</evidence>
<comment type="subcellular location">
    <subcellularLocation>
        <location evidence="1">Nucleus membrane</location>
        <topology evidence="1">Multi-pass membrane protein</topology>
    </subcellularLocation>
    <subcellularLocation>
        <location evidence="2">Nucleus</location>
        <location evidence="2">Nuclear pore complex</location>
    </subcellularLocation>
</comment>
<keyword evidence="12" id="KW-0539">Nucleus</keyword>
<evidence type="ECO:0000256" key="13">
    <source>
        <dbReference type="SAM" id="Phobius"/>
    </source>
</evidence>
<dbReference type="OrthoDB" id="549574at2759"/>
<keyword evidence="4" id="KW-0813">Transport</keyword>
<dbReference type="GO" id="GO:0015031">
    <property type="term" value="P:protein transport"/>
    <property type="evidence" value="ECO:0007669"/>
    <property type="project" value="UniProtKB-KW"/>
</dbReference>
<organism evidence="14 15">
    <name type="scientific">Edaphochlamys debaryana</name>
    <dbReference type="NCBI Taxonomy" id="47281"/>
    <lineage>
        <taxon>Eukaryota</taxon>
        <taxon>Viridiplantae</taxon>
        <taxon>Chlorophyta</taxon>
        <taxon>core chlorophytes</taxon>
        <taxon>Chlorophyceae</taxon>
        <taxon>CS clade</taxon>
        <taxon>Chlamydomonadales</taxon>
        <taxon>Chlamydomonadales incertae sedis</taxon>
        <taxon>Edaphochlamys</taxon>
    </lineage>
</organism>
<evidence type="ECO:0000256" key="7">
    <source>
        <dbReference type="ARBA" id="ARBA00022927"/>
    </source>
</evidence>
<dbReference type="GO" id="GO:0070762">
    <property type="term" value="C:nuclear pore transmembrane ring"/>
    <property type="evidence" value="ECO:0007669"/>
    <property type="project" value="TreeGrafter"/>
</dbReference>
<dbReference type="PANTHER" id="PTHR13269">
    <property type="entry name" value="NUCLEOPORIN NDC1"/>
    <property type="match status" value="1"/>
</dbReference>
<evidence type="ECO:0000256" key="5">
    <source>
        <dbReference type="ARBA" id="ARBA00022692"/>
    </source>
</evidence>